<dbReference type="InterPro" id="IPR000523">
    <property type="entry name" value="Mg_chelatse_chII-like_cat_dom"/>
</dbReference>
<dbReference type="STRING" id="1807.MOBUDSM44075_05411"/>
<evidence type="ECO:0000256" key="1">
    <source>
        <dbReference type="ARBA" id="ARBA00006354"/>
    </source>
</evidence>
<dbReference type="AlphaFoldDB" id="A0A0M2K312"/>
<sequence>MALGRAFSVAVRGVEGHIVEIEADISNGLPGVHLVGLADAALQESRDRVRAAINNCGFSWPQTRLTLALSPATLPKMGSVYDLALATAVLAAEGKKGWPKLEKAVLLGELALDGRVRPVKGVLPAVLAAQRHGWPTVVVPVENLAEASLIDGVDVWGVSTLGQLHAWLAGKGDLHARIDHPDQAPDVSIDLADVVGQPQARRAVEVAAAGGHNLVMTGPPGVGKTMLAQRLPGLLPPLSQPEALEVTAIHSVAGLLTGEAPLITRPPFVAPHHTSSVAALVGGGSGMARPGAVSRAHRGVLFLDEFAEINSSALEALRTPLEDGVIRLARREGVASYPCRFQLVLAANLCPCAPPDPRDCVCASADRRRYRSRLSGPLLDRVDLRVEMHASRAGTFADNAGESTAAVRERVWAARAAAQERWRPYGVSTNAEVSGSLLRRKFRLGAEAMKPVKTAVDRGLLSIRGMDRTLRVAWTLCDLAGGVSPTREHVVSALSYRQVGERS</sequence>
<dbReference type="RefSeq" id="WP_046363444.1">
    <property type="nucleotide sequence ID" value="NZ_LAUZ02000047.1"/>
</dbReference>
<dbReference type="PANTHER" id="PTHR32039:SF7">
    <property type="entry name" value="COMPETENCE PROTEIN COMM"/>
    <property type="match status" value="1"/>
</dbReference>
<protein>
    <recommendedName>
        <fullName evidence="2">AAA+ ATPase domain-containing protein</fullName>
    </recommendedName>
</protein>
<accession>A0A0M2K312</accession>
<evidence type="ECO:0000313" key="4">
    <source>
        <dbReference type="Proteomes" id="UP000034150"/>
    </source>
</evidence>
<dbReference type="SMART" id="SM00382">
    <property type="entry name" value="AAA"/>
    <property type="match status" value="1"/>
</dbReference>
<evidence type="ECO:0000259" key="2">
    <source>
        <dbReference type="SMART" id="SM00382"/>
    </source>
</evidence>
<dbReference type="InterPro" id="IPR025158">
    <property type="entry name" value="Mg_chelat-rel_C"/>
</dbReference>
<dbReference type="InterPro" id="IPR014721">
    <property type="entry name" value="Ribsml_uS5_D2-typ_fold_subgr"/>
</dbReference>
<dbReference type="Gene3D" id="3.30.230.10">
    <property type="match status" value="1"/>
</dbReference>
<dbReference type="InterPro" id="IPR027417">
    <property type="entry name" value="P-loop_NTPase"/>
</dbReference>
<evidence type="ECO:0000313" key="3">
    <source>
        <dbReference type="EMBL" id="KKF01540.1"/>
    </source>
</evidence>
<dbReference type="Proteomes" id="UP000034150">
    <property type="component" value="Unassembled WGS sequence"/>
</dbReference>
<dbReference type="PANTHER" id="PTHR32039">
    <property type="entry name" value="MAGNESIUM-CHELATASE SUBUNIT CHLI"/>
    <property type="match status" value="1"/>
</dbReference>
<dbReference type="NCBIfam" id="TIGR00368">
    <property type="entry name" value="YifB family Mg chelatase-like AAA ATPase"/>
    <property type="match status" value="1"/>
</dbReference>
<feature type="domain" description="AAA+ ATPase" evidence="2">
    <location>
        <begin position="210"/>
        <end position="392"/>
    </location>
</feature>
<gene>
    <name evidence="3" type="ORF">WN67_12990</name>
</gene>
<dbReference type="SUPFAM" id="SSF54211">
    <property type="entry name" value="Ribosomal protein S5 domain 2-like"/>
    <property type="match status" value="1"/>
</dbReference>
<dbReference type="InterPro" id="IPR020568">
    <property type="entry name" value="Ribosomal_Su5_D2-typ_SF"/>
</dbReference>
<dbReference type="OrthoDB" id="9813147at2"/>
<dbReference type="InterPro" id="IPR004482">
    <property type="entry name" value="Mg_chelat-rel"/>
</dbReference>
<dbReference type="EMBL" id="LAUZ02000047">
    <property type="protein sequence ID" value="KKF01540.1"/>
    <property type="molecule type" value="Genomic_DNA"/>
</dbReference>
<organism evidence="3 4">
    <name type="scientific">Mycolicibacterium obuense</name>
    <dbReference type="NCBI Taxonomy" id="1807"/>
    <lineage>
        <taxon>Bacteria</taxon>
        <taxon>Bacillati</taxon>
        <taxon>Actinomycetota</taxon>
        <taxon>Actinomycetes</taxon>
        <taxon>Mycobacteriales</taxon>
        <taxon>Mycobacteriaceae</taxon>
        <taxon>Mycolicibacterium</taxon>
    </lineage>
</organism>
<dbReference type="Pfam" id="PF13541">
    <property type="entry name" value="ChlI"/>
    <property type="match status" value="1"/>
</dbReference>
<keyword evidence="4" id="KW-1185">Reference proteome</keyword>
<reference evidence="3 4" key="1">
    <citation type="journal article" date="2015" name="Genome Announc.">
        <title>Draft Genome Sequence of Mycobacterium obuense Strain UC1, Isolated from Patient Sputum.</title>
        <authorList>
            <person name="Greninger A.L."/>
            <person name="Cunningham G."/>
            <person name="Hsu E.D."/>
            <person name="Yu J.M."/>
            <person name="Chiu C.Y."/>
            <person name="Miller S."/>
        </authorList>
    </citation>
    <scope>NUCLEOTIDE SEQUENCE [LARGE SCALE GENOMIC DNA]</scope>
    <source>
        <strain evidence="3 4">UC1</strain>
    </source>
</reference>
<dbReference type="InterPro" id="IPR003593">
    <property type="entry name" value="AAA+_ATPase"/>
</dbReference>
<dbReference type="PATRIC" id="fig|1807.13.peg.3828"/>
<comment type="caution">
    <text evidence="3">The sequence shown here is derived from an EMBL/GenBank/DDBJ whole genome shotgun (WGS) entry which is preliminary data.</text>
</comment>
<proteinExistence type="inferred from homology"/>
<comment type="similarity">
    <text evidence="1">Belongs to the Mg-chelatase subunits D/I family. ComM subfamily.</text>
</comment>
<dbReference type="GO" id="GO:0005524">
    <property type="term" value="F:ATP binding"/>
    <property type="evidence" value="ECO:0007669"/>
    <property type="project" value="InterPro"/>
</dbReference>
<dbReference type="InterPro" id="IPR045006">
    <property type="entry name" value="CHLI-like"/>
</dbReference>
<dbReference type="FunFam" id="3.30.230.10:FF:000048">
    <property type="entry name" value="AAA family ATPase"/>
    <property type="match status" value="1"/>
</dbReference>
<dbReference type="Pfam" id="PF01078">
    <property type="entry name" value="Mg_chelatase"/>
    <property type="match status" value="1"/>
</dbReference>
<dbReference type="Gene3D" id="3.40.50.300">
    <property type="entry name" value="P-loop containing nucleotide triphosphate hydrolases"/>
    <property type="match status" value="1"/>
</dbReference>
<dbReference type="SUPFAM" id="SSF52540">
    <property type="entry name" value="P-loop containing nucleoside triphosphate hydrolases"/>
    <property type="match status" value="1"/>
</dbReference>
<name>A0A0M2K312_9MYCO</name>
<dbReference type="CDD" id="cd00009">
    <property type="entry name" value="AAA"/>
    <property type="match status" value="1"/>
</dbReference>
<dbReference type="Pfam" id="PF13335">
    <property type="entry name" value="Mg_chelatase_C"/>
    <property type="match status" value="1"/>
</dbReference>